<dbReference type="InterPro" id="IPR006555">
    <property type="entry name" value="ATP-dep_Helicase_C"/>
</dbReference>
<gene>
    <name evidence="2" type="ORF">C4A77_06025</name>
</gene>
<dbReference type="SUPFAM" id="SSF52540">
    <property type="entry name" value="P-loop containing nucleoside triphosphate hydrolases"/>
    <property type="match status" value="2"/>
</dbReference>
<sequence length="864" mass="98850">MGFKSRYQGQSEIESPESLFYDLRNRKVEGLLAHQADVLRVYKEKLEHPDVAMELPTGSGKTLIGLLAGEYRRIMRQERVVFLCPTKQLVHQVVEEAKSKYDIHPIAFTGSQRDYLPSDKSKYNDGEAIAVTTYSSLFNTKPFFHNPQFIILDDAHASENYLVKYWSLSISRSKHSIIYDQFLEIVKDTLPHEQYQRMTSESPSPSDRSWVEKIPTPNFVGLINKIIPFLDQFTTDYKDLKHTWSIIRDHLTACHVYLNWSGILIRPFIPPSQTHHPFSMAKQRLYMSATLGLGGELERITGRRKIERIKAPEGWDKHGVGRRLFFFPGTTLDEVESQEVAVKLADVVPRTLLLVPDDKSANKWVEHFTEKTEKTVYQAEDIEKTKTNFTSDPNAVAVLANRYDGINLTGDECRLEIMMGLPTAANLQERFLETRMVASILLQDRVRTRIVQAIGRCTRSATDYSAVCILGDDLQDRLLQKENLRLYHPELQAELAFGNEESKQTKKIDEFIELYRYFLNQGSPEWRSADKEIIARRNDAQQKSIPLMTVLEETVVLEHDYQQSLWAGDYVGAFEKASRIASLLSGDELKGYRGFWYYLAGSAAWLADKYNKNNDYITCARQKFQQAAKCTLSVTWLRNLGDSEHGGEKHEQNDNRLPFLIERLENELITMGTTSDTKFEKRVKSILEGLSNNTDGKLFERAHEDLGKLLGYRAGNSGETSAPDPWWIAGNDFCLVAEDFTETDGKKPISAHKVRQANGHPTWISRMIEGLTEKTTYIRVIISPSVFVEESALIIAQDIAYWNQSDFVQWAHKAVQVIRELRLDFTGVGDEQWRINAMAAYRDAGLDPTSIQKNLEKSPLTKLK</sequence>
<organism evidence="2 3">
    <name type="scientific">Brevibacillus laterosporus</name>
    <name type="common">Bacillus laterosporus</name>
    <dbReference type="NCBI Taxonomy" id="1465"/>
    <lineage>
        <taxon>Bacteria</taxon>
        <taxon>Bacillati</taxon>
        <taxon>Bacillota</taxon>
        <taxon>Bacilli</taxon>
        <taxon>Bacillales</taxon>
        <taxon>Paenibacillaceae</taxon>
        <taxon>Brevibacillus</taxon>
    </lineage>
</organism>
<evidence type="ECO:0000259" key="1">
    <source>
        <dbReference type="PROSITE" id="PS51192"/>
    </source>
</evidence>
<dbReference type="RefSeq" id="WP_104031142.1">
    <property type="nucleotide sequence ID" value="NZ_PRKQ01000005.1"/>
</dbReference>
<dbReference type="GO" id="GO:0006139">
    <property type="term" value="P:nucleobase-containing compound metabolic process"/>
    <property type="evidence" value="ECO:0007669"/>
    <property type="project" value="InterPro"/>
</dbReference>
<dbReference type="EMBL" id="PRKQ01000005">
    <property type="protein sequence ID" value="PPB08842.1"/>
    <property type="molecule type" value="Genomic_DNA"/>
</dbReference>
<reference evidence="2 3" key="1">
    <citation type="submission" date="2018-02" db="EMBL/GenBank/DDBJ databases">
        <title>Comparative analysis of genomes of three Brevibacillus laterosporus strains producers of potent antimicrobials isolated from silage.</title>
        <authorList>
            <person name="Kojic M."/>
            <person name="Miljkovic M."/>
            <person name="Studholme D."/>
            <person name="Filipic B."/>
        </authorList>
    </citation>
    <scope>NUCLEOTIDE SEQUENCE [LARGE SCALE GENOMIC DNA]</scope>
    <source>
        <strain evidence="2 3">BGSP11</strain>
    </source>
</reference>
<dbReference type="Gene3D" id="3.40.50.300">
    <property type="entry name" value="P-loop containing nucleotide triphosphate hydrolases"/>
    <property type="match status" value="2"/>
</dbReference>
<protein>
    <submittedName>
        <fullName evidence="2">DEAD/DEAH box helicase</fullName>
    </submittedName>
</protein>
<dbReference type="SMART" id="SM00491">
    <property type="entry name" value="HELICc2"/>
    <property type="match status" value="1"/>
</dbReference>
<dbReference type="SMART" id="SM00487">
    <property type="entry name" value="DEXDc"/>
    <property type="match status" value="1"/>
</dbReference>
<accession>A0AAP8U687</accession>
<dbReference type="Pfam" id="PF00270">
    <property type="entry name" value="DEAD"/>
    <property type="match status" value="1"/>
</dbReference>
<comment type="caution">
    <text evidence="2">The sequence shown here is derived from an EMBL/GenBank/DDBJ whole genome shotgun (WGS) entry which is preliminary data.</text>
</comment>
<dbReference type="InterPro" id="IPR027417">
    <property type="entry name" value="P-loop_NTPase"/>
</dbReference>
<name>A0AAP8U687_BRELA</name>
<keyword evidence="2" id="KW-0067">ATP-binding</keyword>
<feature type="domain" description="Helicase ATP-binding" evidence="1">
    <location>
        <begin position="42"/>
        <end position="309"/>
    </location>
</feature>
<dbReference type="GO" id="GO:0005524">
    <property type="term" value="F:ATP binding"/>
    <property type="evidence" value="ECO:0007669"/>
    <property type="project" value="InterPro"/>
</dbReference>
<evidence type="ECO:0000313" key="3">
    <source>
        <dbReference type="Proteomes" id="UP000239759"/>
    </source>
</evidence>
<keyword evidence="2" id="KW-0547">Nucleotide-binding</keyword>
<dbReference type="InterPro" id="IPR014001">
    <property type="entry name" value="Helicase_ATP-bd"/>
</dbReference>
<dbReference type="AlphaFoldDB" id="A0AAP8U687"/>
<dbReference type="GO" id="GO:0004386">
    <property type="term" value="F:helicase activity"/>
    <property type="evidence" value="ECO:0007669"/>
    <property type="project" value="UniProtKB-KW"/>
</dbReference>
<dbReference type="PROSITE" id="PS51192">
    <property type="entry name" value="HELICASE_ATP_BIND_1"/>
    <property type="match status" value="1"/>
</dbReference>
<dbReference type="Pfam" id="PF13307">
    <property type="entry name" value="Helicase_C_2"/>
    <property type="match status" value="1"/>
</dbReference>
<keyword evidence="2" id="KW-0347">Helicase</keyword>
<keyword evidence="2" id="KW-0378">Hydrolase</keyword>
<evidence type="ECO:0000313" key="2">
    <source>
        <dbReference type="EMBL" id="PPB08842.1"/>
    </source>
</evidence>
<dbReference type="InterPro" id="IPR011545">
    <property type="entry name" value="DEAD/DEAH_box_helicase_dom"/>
</dbReference>
<dbReference type="GO" id="GO:0016818">
    <property type="term" value="F:hydrolase activity, acting on acid anhydrides, in phosphorus-containing anhydrides"/>
    <property type="evidence" value="ECO:0007669"/>
    <property type="project" value="InterPro"/>
</dbReference>
<proteinExistence type="predicted"/>
<dbReference type="GO" id="GO:0003676">
    <property type="term" value="F:nucleic acid binding"/>
    <property type="evidence" value="ECO:0007669"/>
    <property type="project" value="InterPro"/>
</dbReference>
<dbReference type="Proteomes" id="UP000239759">
    <property type="component" value="Unassembled WGS sequence"/>
</dbReference>